<accession>A0ABP0K680</accession>
<organism evidence="2 3">
    <name type="scientific">Durusdinium trenchii</name>
    <dbReference type="NCBI Taxonomy" id="1381693"/>
    <lineage>
        <taxon>Eukaryota</taxon>
        <taxon>Sar</taxon>
        <taxon>Alveolata</taxon>
        <taxon>Dinophyceae</taxon>
        <taxon>Suessiales</taxon>
        <taxon>Symbiodiniaceae</taxon>
        <taxon>Durusdinium</taxon>
    </lineage>
</organism>
<feature type="transmembrane region" description="Helical" evidence="1">
    <location>
        <begin position="179"/>
        <end position="196"/>
    </location>
</feature>
<feature type="transmembrane region" description="Helical" evidence="1">
    <location>
        <begin position="343"/>
        <end position="362"/>
    </location>
</feature>
<feature type="transmembrane region" description="Helical" evidence="1">
    <location>
        <begin position="135"/>
        <end position="158"/>
    </location>
</feature>
<feature type="transmembrane region" description="Helical" evidence="1">
    <location>
        <begin position="394"/>
        <end position="410"/>
    </location>
</feature>
<sequence>MLALGPCRVCHTSRPVHPSNAVARRVSVLRSPDVAYARTPWSTSMVMLTWALMALRPWRRVGALRGVHMGHVVSQIAPCFALSGALQSSSVLFLLLLLGRSVEQRLGGPFFLTTYLLGLLLASIATLNLCPCNAFVVATGALLSLFVVTARILEITAVKHAEPLPGCSSITFWTNRWRLLLSLGIFQFFLVNLFSWRSWHQLLLAAASALGPYVVWKRFVDDGRSKLDLKKGGDQILDTVEGWLGAQESQLDAALKVADTAADLTGKEQESKGFLGAMTDGLGAWRQLRQGARQRLDEGLDALASEEDENPPVTGTLSLTTLMLALTLLDVAHTKAGRVLGGFLWPDLPSLSCGIFLLLLLGRAIESRLGPSTLLLAYLFSSSAVLLLCRTAPLGLAPAAGLGALLLLGLSPRWKRPKVKSLGTRGIEVLVLCYFMAVWAVHYFPNTVQLNSLRSPRLPAWSAALAAAALGALGAALTAQLLRSLGSRLQEWRSRAMRRRRAKQ</sequence>
<evidence type="ECO:0000313" key="2">
    <source>
        <dbReference type="EMBL" id="CAK9022270.1"/>
    </source>
</evidence>
<dbReference type="EMBL" id="CAXAMN010007657">
    <property type="protein sequence ID" value="CAK9022270.1"/>
    <property type="molecule type" value="Genomic_DNA"/>
</dbReference>
<keyword evidence="1" id="KW-0812">Transmembrane</keyword>
<gene>
    <name evidence="2" type="ORF">CCMP2556_LOCUS14759</name>
</gene>
<feature type="transmembrane region" description="Helical" evidence="1">
    <location>
        <begin position="422"/>
        <end position="441"/>
    </location>
</feature>
<evidence type="ECO:0000256" key="1">
    <source>
        <dbReference type="SAM" id="Phobius"/>
    </source>
</evidence>
<keyword evidence="1" id="KW-0472">Membrane</keyword>
<keyword evidence="1" id="KW-1133">Transmembrane helix</keyword>
<protein>
    <submittedName>
        <fullName evidence="2">Uncharacterized protein</fullName>
    </submittedName>
</protein>
<name>A0ABP0K680_9DINO</name>
<evidence type="ECO:0000313" key="3">
    <source>
        <dbReference type="Proteomes" id="UP001642484"/>
    </source>
</evidence>
<feature type="transmembrane region" description="Helical" evidence="1">
    <location>
        <begin position="461"/>
        <end position="482"/>
    </location>
</feature>
<proteinExistence type="predicted"/>
<feature type="transmembrane region" description="Helical" evidence="1">
    <location>
        <begin position="75"/>
        <end position="98"/>
    </location>
</feature>
<keyword evidence="3" id="KW-1185">Reference proteome</keyword>
<reference evidence="2 3" key="1">
    <citation type="submission" date="2024-02" db="EMBL/GenBank/DDBJ databases">
        <authorList>
            <person name="Chen Y."/>
            <person name="Shah S."/>
            <person name="Dougan E. K."/>
            <person name="Thang M."/>
            <person name="Chan C."/>
        </authorList>
    </citation>
    <scope>NUCLEOTIDE SEQUENCE [LARGE SCALE GENOMIC DNA]</scope>
</reference>
<dbReference type="Proteomes" id="UP001642484">
    <property type="component" value="Unassembled WGS sequence"/>
</dbReference>
<comment type="caution">
    <text evidence="2">The sequence shown here is derived from an EMBL/GenBank/DDBJ whole genome shotgun (WGS) entry which is preliminary data.</text>
</comment>
<feature type="transmembrane region" description="Helical" evidence="1">
    <location>
        <begin position="110"/>
        <end position="129"/>
    </location>
</feature>